<keyword evidence="9" id="KW-1185">Reference proteome</keyword>
<protein>
    <submittedName>
        <fullName evidence="8">Cytochrome d ubiquinol oxidase subunit II</fullName>
        <ecNumber evidence="8">1.10.3.-</ecNumber>
    </submittedName>
</protein>
<keyword evidence="4 7" id="KW-0812">Transmembrane</keyword>
<feature type="transmembrane region" description="Helical" evidence="7">
    <location>
        <begin position="169"/>
        <end position="196"/>
    </location>
</feature>
<evidence type="ECO:0000256" key="4">
    <source>
        <dbReference type="ARBA" id="ARBA00022692"/>
    </source>
</evidence>
<feature type="transmembrane region" description="Helical" evidence="7">
    <location>
        <begin position="267"/>
        <end position="286"/>
    </location>
</feature>
<gene>
    <name evidence="8" type="ORF">J2S17_002417</name>
</gene>
<dbReference type="InterPro" id="IPR003317">
    <property type="entry name" value="Cyt-d_oxidase_su2"/>
</dbReference>
<feature type="transmembrane region" description="Helical" evidence="7">
    <location>
        <begin position="208"/>
        <end position="229"/>
    </location>
</feature>
<name>A0ABU0AH26_9BACI</name>
<feature type="transmembrane region" description="Helical" evidence="7">
    <location>
        <begin position="241"/>
        <end position="260"/>
    </location>
</feature>
<dbReference type="Pfam" id="PF02322">
    <property type="entry name" value="Cyt_bd_oxida_II"/>
    <property type="match status" value="1"/>
</dbReference>
<evidence type="ECO:0000256" key="7">
    <source>
        <dbReference type="SAM" id="Phobius"/>
    </source>
</evidence>
<evidence type="ECO:0000256" key="3">
    <source>
        <dbReference type="ARBA" id="ARBA00022475"/>
    </source>
</evidence>
<feature type="transmembrane region" description="Helical" evidence="7">
    <location>
        <begin position="87"/>
        <end position="105"/>
    </location>
</feature>
<comment type="subcellular location">
    <subcellularLocation>
        <location evidence="1">Cell membrane</location>
        <topology evidence="1">Multi-pass membrane protein</topology>
    </subcellularLocation>
</comment>
<comment type="caution">
    <text evidence="8">The sequence shown here is derived from an EMBL/GenBank/DDBJ whole genome shotgun (WGS) entry which is preliminary data.</text>
</comment>
<dbReference type="EC" id="1.10.3.-" evidence="8"/>
<dbReference type="Proteomes" id="UP001238088">
    <property type="component" value="Unassembled WGS sequence"/>
</dbReference>
<evidence type="ECO:0000256" key="2">
    <source>
        <dbReference type="ARBA" id="ARBA00007543"/>
    </source>
</evidence>
<feature type="transmembrane region" description="Helical" evidence="7">
    <location>
        <begin position="12"/>
        <end position="41"/>
    </location>
</feature>
<proteinExistence type="inferred from homology"/>
<dbReference type="EMBL" id="JAUSUB010000009">
    <property type="protein sequence ID" value="MDQ0270542.1"/>
    <property type="molecule type" value="Genomic_DNA"/>
</dbReference>
<keyword evidence="8" id="KW-0560">Oxidoreductase</keyword>
<evidence type="ECO:0000256" key="5">
    <source>
        <dbReference type="ARBA" id="ARBA00022989"/>
    </source>
</evidence>
<feature type="transmembrane region" description="Helical" evidence="7">
    <location>
        <begin position="125"/>
        <end position="149"/>
    </location>
</feature>
<feature type="transmembrane region" description="Helical" evidence="7">
    <location>
        <begin position="306"/>
        <end position="334"/>
    </location>
</feature>
<keyword evidence="6 7" id="KW-0472">Membrane</keyword>
<evidence type="ECO:0000313" key="9">
    <source>
        <dbReference type="Proteomes" id="UP001238088"/>
    </source>
</evidence>
<dbReference type="GO" id="GO:0016491">
    <property type="term" value="F:oxidoreductase activity"/>
    <property type="evidence" value="ECO:0007669"/>
    <property type="project" value="UniProtKB-KW"/>
</dbReference>
<sequence length="348" mass="39796">MRKQVIHLTLEIVGIFVLWLFLFGYVIVASIDFGAGFFNAFSLFRGKQHILNSVIQRYLSPVWEVTNVFLVFFFVGIVGFFPKSAYYYGTTLLVPVSIAIVLLAIRGSYYAFTTYGGLKDKRYTYLYGLTGLFIPASLSIILTISEGGFVSMNDKGPVLDYWALFTSPLTWSIVVLSLTAVLYISAVFLTWYANYAKDEAATNLLRKYALIWSVPSIITATGIIVELRFHNLEHFTRIMDLWWMFALSVLFFAGTVFLLWKRRAYGFAFLLVCGQYYLAFFAYGISHYPYLLYPYLTIYDSFTNEAMALSLIIVFIAGLGLLLPSLYLLLRLFLFNKDYVQGKRDNHA</sequence>
<reference evidence="8 9" key="1">
    <citation type="submission" date="2023-07" db="EMBL/GenBank/DDBJ databases">
        <title>Genomic Encyclopedia of Type Strains, Phase IV (KMG-IV): sequencing the most valuable type-strain genomes for metagenomic binning, comparative biology and taxonomic classification.</title>
        <authorList>
            <person name="Goeker M."/>
        </authorList>
    </citation>
    <scope>NUCLEOTIDE SEQUENCE [LARGE SCALE GENOMIC DNA]</scope>
    <source>
        <strain evidence="8 9">DSM 23494</strain>
    </source>
</reference>
<keyword evidence="3" id="KW-1003">Cell membrane</keyword>
<evidence type="ECO:0000256" key="6">
    <source>
        <dbReference type="ARBA" id="ARBA00023136"/>
    </source>
</evidence>
<keyword evidence="5 7" id="KW-1133">Transmembrane helix</keyword>
<comment type="similarity">
    <text evidence="2">Belongs to the cytochrome ubiquinol oxidase subunit 2 family.</text>
</comment>
<feature type="transmembrane region" description="Helical" evidence="7">
    <location>
        <begin position="62"/>
        <end position="81"/>
    </location>
</feature>
<accession>A0ABU0AH26</accession>
<organism evidence="8 9">
    <name type="scientific">Cytobacillus purgationiresistens</name>
    <dbReference type="NCBI Taxonomy" id="863449"/>
    <lineage>
        <taxon>Bacteria</taxon>
        <taxon>Bacillati</taxon>
        <taxon>Bacillota</taxon>
        <taxon>Bacilli</taxon>
        <taxon>Bacillales</taxon>
        <taxon>Bacillaceae</taxon>
        <taxon>Cytobacillus</taxon>
    </lineage>
</organism>
<evidence type="ECO:0000256" key="1">
    <source>
        <dbReference type="ARBA" id="ARBA00004651"/>
    </source>
</evidence>
<evidence type="ECO:0000313" key="8">
    <source>
        <dbReference type="EMBL" id="MDQ0270542.1"/>
    </source>
</evidence>